<sequence length="386" mass="43047">MAMANNNTPALRFPSFTEEWEEKTLGEVFKTYSGGTPDTTKKKTYYGGTIPFIRSAEINKEETELFLTQEGLENSSAKLVNKGDLLVALYGANSGDSAIAKINGAINQAVLCLQSENSNVFVQNFLLHNRELIIQKYLQGGQGNLSGEIIKSIRVPFPSSKEQQKIAACLSSLDDLITAAVERLEGLQQHKKGLLQQLFPREGSNTPELRFAGFTGEWEEKTLGEVLSYIQPTPYIVESTVYDPAGTPVLTAGKTFVLGYTDEADGIFTNLPTIIFDDFTTESRYINFPFKVKSSAIKMLTLKDDNNDLYFLYSLMSTIDFTVGAHKRYWISEFQNLIVSIPSLPEQQKIASCLSSLDTLIAKQQERIALLKTHKKGLLQQLFPNY</sequence>
<dbReference type="REBASE" id="135110">
    <property type="entry name" value="S.Bpe128ORF5535P"/>
</dbReference>
<dbReference type="InterPro" id="IPR044946">
    <property type="entry name" value="Restrct_endonuc_typeI_TRD_sf"/>
</dbReference>
<dbReference type="GO" id="GO:0009307">
    <property type="term" value="P:DNA restriction-modification system"/>
    <property type="evidence" value="ECO:0007669"/>
    <property type="project" value="UniProtKB-KW"/>
</dbReference>
<dbReference type="Gene3D" id="1.10.287.1120">
    <property type="entry name" value="Bipartite methylase S protein"/>
    <property type="match status" value="2"/>
</dbReference>
<keyword evidence="6" id="KW-1185">Reference proteome</keyword>
<evidence type="ECO:0000313" key="5">
    <source>
        <dbReference type="EMBL" id="KQM08744.1"/>
    </source>
</evidence>
<reference evidence="5" key="1">
    <citation type="submission" date="2015-08" db="EMBL/GenBank/DDBJ databases">
        <title>Candidatus Bacteriodes Periocalifornicus.</title>
        <authorList>
            <person name="McLean J.S."/>
            <person name="Kelley S."/>
        </authorList>
    </citation>
    <scope>NUCLEOTIDE SEQUENCE [LARGE SCALE GENOMIC DNA]</scope>
    <source>
        <strain evidence="5">12B</strain>
    </source>
</reference>
<evidence type="ECO:0000313" key="6">
    <source>
        <dbReference type="Proteomes" id="UP000054172"/>
    </source>
</evidence>
<organism evidence="5 6">
    <name type="scientific">Candidatus [Bacteroides] periocalifornicus</name>
    <dbReference type="NCBI Taxonomy" id="1702214"/>
    <lineage>
        <taxon>Bacteria</taxon>
        <taxon>Pseudomonadati</taxon>
        <taxon>Bacteroidota</taxon>
    </lineage>
</organism>
<evidence type="ECO:0000256" key="2">
    <source>
        <dbReference type="ARBA" id="ARBA00022747"/>
    </source>
</evidence>
<dbReference type="InterPro" id="IPR000055">
    <property type="entry name" value="Restrct_endonuc_typeI_TRD"/>
</dbReference>
<dbReference type="Pfam" id="PF01420">
    <property type="entry name" value="Methylase_S"/>
    <property type="match status" value="2"/>
</dbReference>
<keyword evidence="3" id="KW-0238">DNA-binding</keyword>
<dbReference type="EMBL" id="LIIK01000023">
    <property type="protein sequence ID" value="KQM08744.1"/>
    <property type="molecule type" value="Genomic_DNA"/>
</dbReference>
<comment type="caution">
    <text evidence="5">The sequence shown here is derived from an EMBL/GenBank/DDBJ whole genome shotgun (WGS) entry which is preliminary data.</text>
</comment>
<evidence type="ECO:0000256" key="1">
    <source>
        <dbReference type="ARBA" id="ARBA00010923"/>
    </source>
</evidence>
<protein>
    <recommendedName>
        <fullName evidence="4">Type I restriction modification DNA specificity domain-containing protein</fullName>
    </recommendedName>
</protein>
<dbReference type="InterPro" id="IPR052021">
    <property type="entry name" value="Type-I_RS_S_subunit"/>
</dbReference>
<dbReference type="CDD" id="cd17274">
    <property type="entry name" value="RMtype1_S_Eco540ANI-TRD1-CR1_like"/>
    <property type="match status" value="1"/>
</dbReference>
<evidence type="ECO:0000259" key="4">
    <source>
        <dbReference type="Pfam" id="PF01420"/>
    </source>
</evidence>
<dbReference type="SUPFAM" id="SSF116734">
    <property type="entry name" value="DNA methylase specificity domain"/>
    <property type="match status" value="2"/>
</dbReference>
<keyword evidence="2" id="KW-0680">Restriction system</keyword>
<dbReference type="STRING" id="1702214.AL399_05545"/>
<gene>
    <name evidence="5" type="ORF">AL399_05545</name>
</gene>
<dbReference type="PANTHER" id="PTHR30408">
    <property type="entry name" value="TYPE-1 RESTRICTION ENZYME ECOKI SPECIFICITY PROTEIN"/>
    <property type="match status" value="1"/>
</dbReference>
<dbReference type="PANTHER" id="PTHR30408:SF12">
    <property type="entry name" value="TYPE I RESTRICTION ENZYME MJAVIII SPECIFICITY SUBUNIT"/>
    <property type="match status" value="1"/>
</dbReference>
<feature type="domain" description="Type I restriction modification DNA specificity" evidence="4">
    <location>
        <begin position="217"/>
        <end position="369"/>
    </location>
</feature>
<feature type="domain" description="Type I restriction modification DNA specificity" evidence="4">
    <location>
        <begin position="18"/>
        <end position="178"/>
    </location>
</feature>
<evidence type="ECO:0000256" key="3">
    <source>
        <dbReference type="ARBA" id="ARBA00023125"/>
    </source>
</evidence>
<name>A0A0Q4B6C2_9BACT</name>
<dbReference type="Gene3D" id="3.90.220.20">
    <property type="entry name" value="DNA methylase specificity domains"/>
    <property type="match status" value="2"/>
</dbReference>
<dbReference type="AlphaFoldDB" id="A0A0Q4B6C2"/>
<dbReference type="PATRIC" id="fig|1702214.3.peg.154"/>
<dbReference type="CDD" id="cd17515">
    <property type="entry name" value="RMtype1_S_MjaORF132P_Sau1132ORF3780P-TRD1-CR1_like"/>
    <property type="match status" value="1"/>
</dbReference>
<proteinExistence type="inferred from homology"/>
<dbReference type="GO" id="GO:0003677">
    <property type="term" value="F:DNA binding"/>
    <property type="evidence" value="ECO:0007669"/>
    <property type="project" value="UniProtKB-KW"/>
</dbReference>
<comment type="similarity">
    <text evidence="1">Belongs to the type-I restriction system S methylase family.</text>
</comment>
<dbReference type="Proteomes" id="UP000054172">
    <property type="component" value="Unassembled WGS sequence"/>
</dbReference>
<accession>A0A0Q4B6C2</accession>